<accession>A0A1R0H229</accession>
<dbReference type="Proteomes" id="UP000187455">
    <property type="component" value="Unassembled WGS sequence"/>
</dbReference>
<reference evidence="1 2" key="1">
    <citation type="journal article" date="2016" name="Mol. Biol. Evol.">
        <title>Genome-Wide Survey of Gut Fungi (Harpellales) Reveals the First Horizontally Transferred Ubiquitin Gene from a Mosquito Host.</title>
        <authorList>
            <person name="Wang Y."/>
            <person name="White M.M."/>
            <person name="Kvist S."/>
            <person name="Moncalvo J.M."/>
        </authorList>
    </citation>
    <scope>NUCLEOTIDE SEQUENCE [LARGE SCALE GENOMIC DNA]</scope>
    <source>
        <strain evidence="1 2">ALG-7-W6</strain>
    </source>
</reference>
<evidence type="ECO:0000313" key="1">
    <source>
        <dbReference type="EMBL" id="OLY83201.1"/>
    </source>
</evidence>
<comment type="caution">
    <text evidence="1">The sequence shown here is derived from an EMBL/GenBank/DDBJ whole genome shotgun (WGS) entry which is preliminary data.</text>
</comment>
<protein>
    <submittedName>
        <fullName evidence="1">Uncharacterized protein</fullName>
    </submittedName>
</protein>
<dbReference type="EMBL" id="LSSL01001012">
    <property type="protein sequence ID" value="OLY83201.1"/>
    <property type="molecule type" value="Genomic_DNA"/>
</dbReference>
<organism evidence="1 2">
    <name type="scientific">Smittium mucronatum</name>
    <dbReference type="NCBI Taxonomy" id="133383"/>
    <lineage>
        <taxon>Eukaryota</taxon>
        <taxon>Fungi</taxon>
        <taxon>Fungi incertae sedis</taxon>
        <taxon>Zoopagomycota</taxon>
        <taxon>Kickxellomycotina</taxon>
        <taxon>Harpellomycetes</taxon>
        <taxon>Harpellales</taxon>
        <taxon>Legeriomycetaceae</taxon>
        <taxon>Smittium</taxon>
    </lineage>
</organism>
<keyword evidence="2" id="KW-1185">Reference proteome</keyword>
<dbReference type="STRING" id="133383.A0A1R0H229"/>
<proteinExistence type="predicted"/>
<gene>
    <name evidence="1" type="ORF">AYI68_g2662</name>
</gene>
<dbReference type="AlphaFoldDB" id="A0A1R0H229"/>
<name>A0A1R0H229_9FUNG</name>
<sequence length="167" mass="19662">MYLVNAFMHNLIHDSCRKYLRLFWEYGFSLPGRFFHPWDLEETIIGKHSSSILQDKGSWIQDQVGEFNYDPFPTDYTTGNGDQLGRYDTQVTFFQGQGPQEGIQKDHASWDGDIEMTGEFHWKDSDHFFNPPVRPIDVEEVSGVEEQLYPYEKFMDIDCDPDRLGYR</sequence>
<evidence type="ECO:0000313" key="2">
    <source>
        <dbReference type="Proteomes" id="UP000187455"/>
    </source>
</evidence>